<dbReference type="GO" id="GO:0006351">
    <property type="term" value="P:DNA-templated transcription"/>
    <property type="evidence" value="ECO:0007669"/>
    <property type="project" value="TreeGrafter"/>
</dbReference>
<dbReference type="InterPro" id="IPR058163">
    <property type="entry name" value="LysR-type_TF_proteobact-type"/>
</dbReference>
<proteinExistence type="inferred from homology"/>
<comment type="caution">
    <text evidence="6">The sequence shown here is derived from an EMBL/GenBank/DDBJ whole genome shotgun (WGS) entry which is preliminary data.</text>
</comment>
<name>A0A916NFP8_9BURK</name>
<dbReference type="PANTHER" id="PTHR30537:SF31">
    <property type="entry name" value="TRANSCRIPTIONAL REGULATOR, LYSR FAMILY"/>
    <property type="match status" value="1"/>
</dbReference>
<dbReference type="InterPro" id="IPR036390">
    <property type="entry name" value="WH_DNA-bd_sf"/>
</dbReference>
<dbReference type="SUPFAM" id="SSF46785">
    <property type="entry name" value="Winged helix' DNA-binding domain"/>
    <property type="match status" value="1"/>
</dbReference>
<dbReference type="Pfam" id="PF00126">
    <property type="entry name" value="HTH_1"/>
    <property type="match status" value="1"/>
</dbReference>
<evidence type="ECO:0000256" key="4">
    <source>
        <dbReference type="ARBA" id="ARBA00023163"/>
    </source>
</evidence>
<dbReference type="Gene3D" id="3.40.190.290">
    <property type="match status" value="1"/>
</dbReference>
<evidence type="ECO:0000313" key="6">
    <source>
        <dbReference type="EMBL" id="CAG2155266.1"/>
    </source>
</evidence>
<protein>
    <submittedName>
        <fullName evidence="6">HTH-type transcriptional regulator DmlR</fullName>
    </submittedName>
</protein>
<dbReference type="PANTHER" id="PTHR30537">
    <property type="entry name" value="HTH-TYPE TRANSCRIPTIONAL REGULATOR"/>
    <property type="match status" value="1"/>
</dbReference>
<dbReference type="RefSeq" id="WP_230427040.1">
    <property type="nucleotide sequence ID" value="NZ_CAJPUY010000024.1"/>
</dbReference>
<organism evidence="6 7">
    <name type="scientific">Cupriavidus yeoncheonensis</name>
    <dbReference type="NCBI Taxonomy" id="1462994"/>
    <lineage>
        <taxon>Bacteria</taxon>
        <taxon>Pseudomonadati</taxon>
        <taxon>Pseudomonadota</taxon>
        <taxon>Betaproteobacteria</taxon>
        <taxon>Burkholderiales</taxon>
        <taxon>Burkholderiaceae</taxon>
        <taxon>Cupriavidus</taxon>
    </lineage>
</organism>
<evidence type="ECO:0000256" key="2">
    <source>
        <dbReference type="ARBA" id="ARBA00023015"/>
    </source>
</evidence>
<comment type="similarity">
    <text evidence="1">Belongs to the LysR transcriptional regulatory family.</text>
</comment>
<gene>
    <name evidence="6" type="primary">dmlR_23</name>
    <name evidence="6" type="ORF">LMG31506_05353</name>
</gene>
<dbReference type="InterPro" id="IPR005119">
    <property type="entry name" value="LysR_subst-bd"/>
</dbReference>
<keyword evidence="4" id="KW-0804">Transcription</keyword>
<dbReference type="AlphaFoldDB" id="A0A916NFP8"/>
<keyword evidence="2" id="KW-0805">Transcription regulation</keyword>
<dbReference type="EMBL" id="CAJPUY010000024">
    <property type="protein sequence ID" value="CAG2155266.1"/>
    <property type="molecule type" value="Genomic_DNA"/>
</dbReference>
<dbReference type="GO" id="GO:0043565">
    <property type="term" value="F:sequence-specific DNA binding"/>
    <property type="evidence" value="ECO:0007669"/>
    <property type="project" value="TreeGrafter"/>
</dbReference>
<keyword evidence="3" id="KW-0238">DNA-binding</keyword>
<dbReference type="Gene3D" id="1.10.10.10">
    <property type="entry name" value="Winged helix-like DNA-binding domain superfamily/Winged helix DNA-binding domain"/>
    <property type="match status" value="1"/>
</dbReference>
<dbReference type="GO" id="GO:0003700">
    <property type="term" value="F:DNA-binding transcription factor activity"/>
    <property type="evidence" value="ECO:0007669"/>
    <property type="project" value="InterPro"/>
</dbReference>
<evidence type="ECO:0000259" key="5">
    <source>
        <dbReference type="PROSITE" id="PS50931"/>
    </source>
</evidence>
<sequence length="324" mass="35896">MWYIATYRFPQETIFPRLPANAMPLDLNDLYLFAKVIEHRGFTAAGEALGVSKSHISRRVTGLESTLGVRLLQRTSRRLSLTDAGQELYDHCRAMISEAQAGEEAVRRRTAEPAGLVRVGVPVPLTDTVLARLLPRFMLRYPKVRLAIQASNRQVDLVEENIDVAIRGLGMEVESSSLVQAPLCTARWGLLASRAYLARSTVIDSPESLPPGDFLMYASIHEPMTVLRLVHTSGEVATRPIQPRMQSDNIASLKEAALAGMGIASLPLYACRSEIEDGALSVLLPEWRPREGRLAVLFPTRRGMMPAVRALVDFLKDELPREVS</sequence>
<evidence type="ECO:0000313" key="7">
    <source>
        <dbReference type="Proteomes" id="UP000672934"/>
    </source>
</evidence>
<evidence type="ECO:0000256" key="1">
    <source>
        <dbReference type="ARBA" id="ARBA00009437"/>
    </source>
</evidence>
<evidence type="ECO:0000256" key="3">
    <source>
        <dbReference type="ARBA" id="ARBA00023125"/>
    </source>
</evidence>
<accession>A0A916NFP8</accession>
<dbReference type="Pfam" id="PF03466">
    <property type="entry name" value="LysR_substrate"/>
    <property type="match status" value="1"/>
</dbReference>
<dbReference type="Proteomes" id="UP000672934">
    <property type="component" value="Unassembled WGS sequence"/>
</dbReference>
<dbReference type="InterPro" id="IPR000847">
    <property type="entry name" value="LysR_HTH_N"/>
</dbReference>
<dbReference type="PROSITE" id="PS50931">
    <property type="entry name" value="HTH_LYSR"/>
    <property type="match status" value="1"/>
</dbReference>
<dbReference type="FunFam" id="1.10.10.10:FF:000001">
    <property type="entry name" value="LysR family transcriptional regulator"/>
    <property type="match status" value="1"/>
</dbReference>
<dbReference type="SUPFAM" id="SSF53850">
    <property type="entry name" value="Periplasmic binding protein-like II"/>
    <property type="match status" value="1"/>
</dbReference>
<dbReference type="InterPro" id="IPR036388">
    <property type="entry name" value="WH-like_DNA-bd_sf"/>
</dbReference>
<keyword evidence="7" id="KW-1185">Reference proteome</keyword>
<feature type="domain" description="HTH lysR-type" evidence="5">
    <location>
        <begin position="25"/>
        <end position="82"/>
    </location>
</feature>
<reference evidence="6" key="1">
    <citation type="submission" date="2021-03" db="EMBL/GenBank/DDBJ databases">
        <authorList>
            <person name="Peeters C."/>
        </authorList>
    </citation>
    <scope>NUCLEOTIDE SEQUENCE</scope>
    <source>
        <strain evidence="6">LMG 31506</strain>
    </source>
</reference>